<accession>A0AAV6U0T1</accession>
<dbReference type="Gene3D" id="1.20.1250.20">
    <property type="entry name" value="MFS general substrate transporter like domains"/>
    <property type="match status" value="1"/>
</dbReference>
<dbReference type="InterPro" id="IPR005828">
    <property type="entry name" value="MFS_sugar_transport-like"/>
</dbReference>
<dbReference type="Pfam" id="PF00083">
    <property type="entry name" value="Sugar_tr"/>
    <property type="match status" value="1"/>
</dbReference>
<comment type="caution">
    <text evidence="7">The sequence shown here is derived from an EMBL/GenBank/DDBJ whole genome shotgun (WGS) entry which is preliminary data.</text>
</comment>
<feature type="transmembrane region" description="Helical" evidence="5">
    <location>
        <begin position="458"/>
        <end position="480"/>
    </location>
</feature>
<name>A0AAV6U0T1_9ARAC</name>
<dbReference type="Proteomes" id="UP000827092">
    <property type="component" value="Unassembled WGS sequence"/>
</dbReference>
<evidence type="ECO:0000259" key="6">
    <source>
        <dbReference type="PROSITE" id="PS50850"/>
    </source>
</evidence>
<dbReference type="PANTHER" id="PTHR24064">
    <property type="entry name" value="SOLUTE CARRIER FAMILY 22 MEMBER"/>
    <property type="match status" value="1"/>
</dbReference>
<evidence type="ECO:0000256" key="3">
    <source>
        <dbReference type="ARBA" id="ARBA00022989"/>
    </source>
</evidence>
<dbReference type="SUPFAM" id="SSF103473">
    <property type="entry name" value="MFS general substrate transporter"/>
    <property type="match status" value="1"/>
</dbReference>
<keyword evidence="3 5" id="KW-1133">Transmembrane helix</keyword>
<dbReference type="InterPro" id="IPR036259">
    <property type="entry name" value="MFS_trans_sf"/>
</dbReference>
<gene>
    <name evidence="7" type="ORF">JTE90_015254</name>
</gene>
<dbReference type="PROSITE" id="PS50850">
    <property type="entry name" value="MFS"/>
    <property type="match status" value="1"/>
</dbReference>
<sequence length="585" mass="66037">MTFENILEEAGGFGRYQKSLLIGYFIPCFTIFPWFSMHVIFITSIPDHWCYIPLIAKSNLSLETQKQLIKPESKSKCLMYDVDYSKVLRTHRLNVGPHTPTVRCNHGWAFDKSTYVETSTTRWNMVCQYDIYVPLILASTFIGVFIGTPFYTAFSERFGHRLAFFVSATVICISEVGSAYSPDFTLFVLLRIFGGSAVSTIQSTTYLIVLELVSPKLRTRLNGISTISWAAGSSTVPFLAWLTADWRKLCGLNSVCAAAMLLLYFRWIPESPRWLMSKNKHEEAVEILKNISRFNDGTAHEDSQLINRIRCLGVDCRTFVEEQKNVSHKEFFRHPGIRRRLLILTMCWMLNSMPYYGLMMNTRFLYGDPFLNYFLAAMVEVPSHLATFILLEGLGRRWTTVLALACTSVACFMPFIFRDAKGVGIVSTFFAKAACSASYMTLNIQASELFPNPLRPKAIRLCCTAGVCGSIVAPFIVYLYKFGAHLPFLVFSVLMAVAAVCSSFLLETRGKPLSQTIAEAEESEKHWKFFSSVCCTSTENDETSWREVVRALPDFSDSATPRTYLNENQSTLSSQSCPNLNSSSS</sequence>
<feature type="transmembrane region" description="Helical" evidence="5">
    <location>
        <begin position="221"/>
        <end position="240"/>
    </location>
</feature>
<evidence type="ECO:0000256" key="4">
    <source>
        <dbReference type="ARBA" id="ARBA00023136"/>
    </source>
</evidence>
<dbReference type="AlphaFoldDB" id="A0AAV6U0T1"/>
<feature type="transmembrane region" description="Helical" evidence="5">
    <location>
        <begin position="186"/>
        <end position="209"/>
    </location>
</feature>
<dbReference type="EMBL" id="JAFNEN010000821">
    <property type="protein sequence ID" value="KAG8177110.1"/>
    <property type="molecule type" value="Genomic_DNA"/>
</dbReference>
<dbReference type="GO" id="GO:0016020">
    <property type="term" value="C:membrane"/>
    <property type="evidence" value="ECO:0007669"/>
    <property type="project" value="UniProtKB-SubCell"/>
</dbReference>
<feature type="transmembrane region" description="Helical" evidence="5">
    <location>
        <begin position="486"/>
        <end position="506"/>
    </location>
</feature>
<feature type="transmembrane region" description="Helical" evidence="5">
    <location>
        <begin position="398"/>
        <end position="417"/>
    </location>
</feature>
<evidence type="ECO:0000313" key="7">
    <source>
        <dbReference type="EMBL" id="KAG8177110.1"/>
    </source>
</evidence>
<evidence type="ECO:0000256" key="5">
    <source>
        <dbReference type="SAM" id="Phobius"/>
    </source>
</evidence>
<feature type="transmembrane region" description="Helical" evidence="5">
    <location>
        <begin position="246"/>
        <end position="268"/>
    </location>
</feature>
<feature type="transmembrane region" description="Helical" evidence="5">
    <location>
        <begin position="423"/>
        <end position="446"/>
    </location>
</feature>
<protein>
    <recommendedName>
        <fullName evidence="6">Major facilitator superfamily (MFS) profile domain-containing protein</fullName>
    </recommendedName>
</protein>
<feature type="domain" description="Major facilitator superfamily (MFS) profile" evidence="6">
    <location>
        <begin position="78"/>
        <end position="510"/>
    </location>
</feature>
<keyword evidence="4 5" id="KW-0472">Membrane</keyword>
<keyword evidence="2 5" id="KW-0812">Transmembrane</keyword>
<feature type="transmembrane region" description="Helical" evidence="5">
    <location>
        <begin position="162"/>
        <end position="180"/>
    </location>
</feature>
<comment type="subcellular location">
    <subcellularLocation>
        <location evidence="1">Membrane</location>
        <topology evidence="1">Multi-pass membrane protein</topology>
    </subcellularLocation>
</comment>
<proteinExistence type="predicted"/>
<evidence type="ECO:0000256" key="2">
    <source>
        <dbReference type="ARBA" id="ARBA00022692"/>
    </source>
</evidence>
<feature type="transmembrane region" description="Helical" evidence="5">
    <location>
        <begin position="131"/>
        <end position="150"/>
    </location>
</feature>
<reference evidence="7 8" key="1">
    <citation type="journal article" date="2022" name="Nat. Ecol. Evol.">
        <title>A masculinizing supergene underlies an exaggerated male reproductive morph in a spider.</title>
        <authorList>
            <person name="Hendrickx F."/>
            <person name="De Corte Z."/>
            <person name="Sonet G."/>
            <person name="Van Belleghem S.M."/>
            <person name="Kostlbacher S."/>
            <person name="Vangestel C."/>
        </authorList>
    </citation>
    <scope>NUCLEOTIDE SEQUENCE [LARGE SCALE GENOMIC DNA]</scope>
    <source>
        <strain evidence="7">W744_W776</strain>
    </source>
</reference>
<feature type="transmembrane region" description="Helical" evidence="5">
    <location>
        <begin position="21"/>
        <end position="45"/>
    </location>
</feature>
<dbReference type="PROSITE" id="PS00216">
    <property type="entry name" value="SUGAR_TRANSPORT_1"/>
    <property type="match status" value="1"/>
</dbReference>
<keyword evidence="8" id="KW-1185">Reference proteome</keyword>
<dbReference type="GO" id="GO:0022857">
    <property type="term" value="F:transmembrane transporter activity"/>
    <property type="evidence" value="ECO:0007669"/>
    <property type="project" value="InterPro"/>
</dbReference>
<organism evidence="7 8">
    <name type="scientific">Oedothorax gibbosus</name>
    <dbReference type="NCBI Taxonomy" id="931172"/>
    <lineage>
        <taxon>Eukaryota</taxon>
        <taxon>Metazoa</taxon>
        <taxon>Ecdysozoa</taxon>
        <taxon>Arthropoda</taxon>
        <taxon>Chelicerata</taxon>
        <taxon>Arachnida</taxon>
        <taxon>Araneae</taxon>
        <taxon>Araneomorphae</taxon>
        <taxon>Entelegynae</taxon>
        <taxon>Araneoidea</taxon>
        <taxon>Linyphiidae</taxon>
        <taxon>Erigoninae</taxon>
        <taxon>Oedothorax</taxon>
    </lineage>
</organism>
<dbReference type="InterPro" id="IPR005829">
    <property type="entry name" value="Sugar_transporter_CS"/>
</dbReference>
<evidence type="ECO:0000313" key="8">
    <source>
        <dbReference type="Proteomes" id="UP000827092"/>
    </source>
</evidence>
<evidence type="ECO:0000256" key="1">
    <source>
        <dbReference type="ARBA" id="ARBA00004141"/>
    </source>
</evidence>
<feature type="transmembrane region" description="Helical" evidence="5">
    <location>
        <begin position="370"/>
        <end position="391"/>
    </location>
</feature>
<dbReference type="InterPro" id="IPR020846">
    <property type="entry name" value="MFS_dom"/>
</dbReference>